<evidence type="ECO:0000313" key="4">
    <source>
        <dbReference type="Proteomes" id="UP000249229"/>
    </source>
</evidence>
<proteinExistence type="predicted"/>
<evidence type="ECO:0000313" key="3">
    <source>
        <dbReference type="EMBL" id="PZQ58822.1"/>
    </source>
</evidence>
<reference evidence="3 4" key="1">
    <citation type="submission" date="2017-08" db="EMBL/GenBank/DDBJ databases">
        <title>Infants hospitalized years apart are colonized by the same room-sourced microbial strains.</title>
        <authorList>
            <person name="Brooks B."/>
            <person name="Olm M.R."/>
            <person name="Firek B.A."/>
            <person name="Baker R."/>
            <person name="Thomas B.C."/>
            <person name="Morowitz M.J."/>
            <person name="Banfield J.F."/>
        </authorList>
    </citation>
    <scope>NUCLEOTIDE SEQUENCE [LARGE SCALE GENOMIC DNA]</scope>
    <source>
        <strain evidence="3">S2_005_001_R1_22</strain>
    </source>
</reference>
<evidence type="ECO:0000256" key="1">
    <source>
        <dbReference type="SAM" id="SignalP"/>
    </source>
</evidence>
<feature type="chain" id="PRO_5015974594" description="VWFA domain-containing protein" evidence="1">
    <location>
        <begin position="24"/>
        <end position="238"/>
    </location>
</feature>
<keyword evidence="1" id="KW-0732">Signal</keyword>
<dbReference type="CDD" id="cd00198">
    <property type="entry name" value="vWFA"/>
    <property type="match status" value="1"/>
</dbReference>
<accession>A0A2W5NZ39</accession>
<dbReference type="InterPro" id="IPR013424">
    <property type="entry name" value="Ice-binding_C"/>
</dbReference>
<dbReference type="PRINTS" id="PR00453">
    <property type="entry name" value="VWFADOMAIN"/>
</dbReference>
<protein>
    <recommendedName>
        <fullName evidence="2">VWFA domain-containing protein</fullName>
    </recommendedName>
</protein>
<dbReference type="InterPro" id="IPR002035">
    <property type="entry name" value="VWF_A"/>
</dbReference>
<dbReference type="NCBIfam" id="NF035944">
    <property type="entry name" value="PEPxxWA-CTERM"/>
    <property type="match status" value="1"/>
</dbReference>
<organism evidence="3 4">
    <name type="scientific">Sphingomonas taxi</name>
    <dbReference type="NCBI Taxonomy" id="1549858"/>
    <lineage>
        <taxon>Bacteria</taxon>
        <taxon>Pseudomonadati</taxon>
        <taxon>Pseudomonadota</taxon>
        <taxon>Alphaproteobacteria</taxon>
        <taxon>Sphingomonadales</taxon>
        <taxon>Sphingomonadaceae</taxon>
        <taxon>Sphingomonas</taxon>
    </lineage>
</organism>
<name>A0A2W5NZ39_9SPHN</name>
<comment type="caution">
    <text evidence="3">The sequence shown here is derived from an EMBL/GenBank/DDBJ whole genome shotgun (WGS) entry which is preliminary data.</text>
</comment>
<dbReference type="InterPro" id="IPR010607">
    <property type="entry name" value="DUF1194"/>
</dbReference>
<feature type="signal peptide" evidence="1">
    <location>
        <begin position="1"/>
        <end position="23"/>
    </location>
</feature>
<evidence type="ECO:0000259" key="2">
    <source>
        <dbReference type="PROSITE" id="PS50234"/>
    </source>
</evidence>
<gene>
    <name evidence="3" type="ORF">DI544_13360</name>
</gene>
<dbReference type="InterPro" id="IPR036465">
    <property type="entry name" value="vWFA_dom_sf"/>
</dbReference>
<dbReference type="EMBL" id="QFQI01000013">
    <property type="protein sequence ID" value="PZQ58822.1"/>
    <property type="molecule type" value="Genomic_DNA"/>
</dbReference>
<feature type="domain" description="VWFA" evidence="2">
    <location>
        <begin position="27"/>
        <end position="169"/>
    </location>
</feature>
<dbReference type="AlphaFoldDB" id="A0A2W5NZ39"/>
<dbReference type="SUPFAM" id="SSF53300">
    <property type="entry name" value="vWA-like"/>
    <property type="match status" value="1"/>
</dbReference>
<dbReference type="Proteomes" id="UP000249229">
    <property type="component" value="Unassembled WGS sequence"/>
</dbReference>
<dbReference type="Pfam" id="PF06707">
    <property type="entry name" value="DUF1194"/>
    <property type="match status" value="1"/>
</dbReference>
<dbReference type="SMART" id="SM00327">
    <property type="entry name" value="VWA"/>
    <property type="match status" value="1"/>
</dbReference>
<dbReference type="Gene3D" id="3.40.50.410">
    <property type="entry name" value="von Willebrand factor, type A domain"/>
    <property type="match status" value="1"/>
</dbReference>
<sequence>MLKSMIYSGAAALGLALCAPASAATVELGLAIDDSGSISSANFLLQKSGYVAALSDPTVLPLDGSVAIGVVKFSSSVVNVFTTQQITSANIGALIAALNGMTQSGGSTNIAGAIATLTTQITTNAFVSDRQVIDVSTDGENNVGNLALARSNALSAGIDQINCLGIGAGANCGAVQAGAGSFSVNATFGNFEASLRRKIQIEVSGGVPEPATWAMMILGFAVVGGALRRRRVGLPQLV</sequence>
<dbReference type="NCBIfam" id="TIGR02595">
    <property type="entry name" value="PEP_CTERM"/>
    <property type="match status" value="1"/>
</dbReference>
<dbReference type="Pfam" id="PF07589">
    <property type="entry name" value="PEP-CTERM"/>
    <property type="match status" value="1"/>
</dbReference>
<dbReference type="PROSITE" id="PS50234">
    <property type="entry name" value="VWFA"/>
    <property type="match status" value="1"/>
</dbReference>